<name>A0ACC1KBE3_9FUNG</name>
<keyword evidence="2" id="KW-1185">Reference proteome</keyword>
<evidence type="ECO:0000313" key="2">
    <source>
        <dbReference type="Proteomes" id="UP001140066"/>
    </source>
</evidence>
<protein>
    <submittedName>
        <fullName evidence="1">Uncharacterized protein</fullName>
    </submittedName>
</protein>
<sequence length="569" mass="63238">MPHTPNHIQQAVCTHYCFAAETPTPVSGCETDTFELPTRSESQGSDGSTLAGQATVAGAEPNGCPAGPACNAVKKWADMPTYTSTVNWDEPIPETDYLYRRQLSDLRQGKRAKATRLSIFDFDNTLFKSPHANPRLWDQKLKGVLQSTVLGWFHDARTLSAPYLQYTDDHWIRPIEELVKVEAARDDTLVVLLTGRSHQAYRDVILELIGRRPHLQFDIVILKEIPSRFSTLATQAGFVEEEEHTPVPPTLDYKMGVVEDAFAAFPEIKEIAMWDDRINHCERMQLYLDALRQRHERVDKAEVYHVPPQSILMAEDNERELVDTLVHEHNDRVAAAAKKRVALGLGRPGDSDPVPVGSLELKQYASYTGVFLGRSSRSLLWRHVRCPKNWSSAAGHMVLALGPADSERLNTSVGAALGDSVELIVDSIGTIANAVVAVRVTQIRTKTRLLEASALSPESLYITVAYNEPAGFRSSYAENIKRWRPLRSGNLVLRGVIGEHFLTTASVVTPEVVKDEVSIGGLVCQRWPKLKGHDIGLAVASVRQKMADLEIENSEQNRGKIADIVTQLF</sequence>
<organism evidence="1 2">
    <name type="scientific">Coemansia linderi</name>
    <dbReference type="NCBI Taxonomy" id="2663919"/>
    <lineage>
        <taxon>Eukaryota</taxon>
        <taxon>Fungi</taxon>
        <taxon>Fungi incertae sedis</taxon>
        <taxon>Zoopagomycota</taxon>
        <taxon>Kickxellomycotina</taxon>
        <taxon>Kickxellomycetes</taxon>
        <taxon>Kickxellales</taxon>
        <taxon>Kickxellaceae</taxon>
        <taxon>Coemansia</taxon>
    </lineage>
</organism>
<evidence type="ECO:0000313" key="1">
    <source>
        <dbReference type="EMBL" id="KAJ2781345.1"/>
    </source>
</evidence>
<proteinExistence type="predicted"/>
<comment type="caution">
    <text evidence="1">The sequence shown here is derived from an EMBL/GenBank/DDBJ whole genome shotgun (WGS) entry which is preliminary data.</text>
</comment>
<dbReference type="EMBL" id="JANBUK010001408">
    <property type="protein sequence ID" value="KAJ2781345.1"/>
    <property type="molecule type" value="Genomic_DNA"/>
</dbReference>
<dbReference type="Proteomes" id="UP001140066">
    <property type="component" value="Unassembled WGS sequence"/>
</dbReference>
<gene>
    <name evidence="1" type="ORF">GGI18_003726</name>
</gene>
<accession>A0ACC1KBE3</accession>
<reference evidence="1" key="1">
    <citation type="submission" date="2022-07" db="EMBL/GenBank/DDBJ databases">
        <title>Phylogenomic reconstructions and comparative analyses of Kickxellomycotina fungi.</title>
        <authorList>
            <person name="Reynolds N.K."/>
            <person name="Stajich J.E."/>
            <person name="Barry K."/>
            <person name="Grigoriev I.V."/>
            <person name="Crous P."/>
            <person name="Smith M.E."/>
        </authorList>
    </citation>
    <scope>NUCLEOTIDE SEQUENCE</scope>
    <source>
        <strain evidence="1">BCRC 34191</strain>
    </source>
</reference>